<feature type="region of interest" description="Disordered" evidence="5">
    <location>
        <begin position="1"/>
        <end position="22"/>
    </location>
</feature>
<evidence type="ECO:0000256" key="1">
    <source>
        <dbReference type="ARBA" id="ARBA00022679"/>
    </source>
</evidence>
<feature type="region of interest" description="Disordered" evidence="5">
    <location>
        <begin position="1434"/>
        <end position="1456"/>
    </location>
</feature>
<gene>
    <name evidence="9" type="ORF">B0H15DRAFT_803366</name>
</gene>
<evidence type="ECO:0000313" key="9">
    <source>
        <dbReference type="EMBL" id="KAJ7082279.1"/>
    </source>
</evidence>
<feature type="region of interest" description="Disordered" evidence="5">
    <location>
        <begin position="1721"/>
        <end position="1778"/>
    </location>
</feature>
<accession>A0AAD6U2B3</accession>
<dbReference type="InterPro" id="IPR013565">
    <property type="entry name" value="Fas1/AflB-like_central"/>
</dbReference>
<feature type="domain" description="Fatty acid synthase beta subunit AflB /Fas1-like central" evidence="6">
    <location>
        <begin position="607"/>
        <end position="955"/>
    </location>
</feature>
<comment type="caution">
    <text evidence="9">The sequence shown here is derived from an EMBL/GenBank/DDBJ whole genome shotgun (WGS) entry which is preliminary data.</text>
</comment>
<keyword evidence="4" id="KW-0560">Oxidoreductase</keyword>
<organism evidence="9 10">
    <name type="scientific">Mycena belliarum</name>
    <dbReference type="NCBI Taxonomy" id="1033014"/>
    <lineage>
        <taxon>Eukaryota</taxon>
        <taxon>Fungi</taxon>
        <taxon>Dikarya</taxon>
        <taxon>Basidiomycota</taxon>
        <taxon>Agaricomycotina</taxon>
        <taxon>Agaricomycetes</taxon>
        <taxon>Agaricomycetidae</taxon>
        <taxon>Agaricales</taxon>
        <taxon>Marasmiineae</taxon>
        <taxon>Mycenaceae</taxon>
        <taxon>Mycena</taxon>
    </lineage>
</organism>
<feature type="compositionally biased region" description="Polar residues" evidence="5">
    <location>
        <begin position="1437"/>
        <end position="1449"/>
    </location>
</feature>
<dbReference type="Gene3D" id="3.10.129.10">
    <property type="entry name" value="Hotdog Thioesterase"/>
    <property type="match status" value="1"/>
</dbReference>
<dbReference type="InterPro" id="IPR001227">
    <property type="entry name" value="Ac_transferase_dom_sf"/>
</dbReference>
<dbReference type="Pfam" id="PF08354">
    <property type="entry name" value="Fas1-AflB-like_hel"/>
    <property type="match status" value="1"/>
</dbReference>
<dbReference type="Gene3D" id="3.20.20.70">
    <property type="entry name" value="Aldolase class I"/>
    <property type="match status" value="1"/>
</dbReference>
<dbReference type="PANTHER" id="PTHR10982:SF21">
    <property type="entry name" value="FATTY ACID SYNTHASE SUBUNIT BETA"/>
    <property type="match status" value="1"/>
</dbReference>
<name>A0AAD6U2B3_9AGAR</name>
<dbReference type="Gene3D" id="3.30.1120.100">
    <property type="match status" value="1"/>
</dbReference>
<dbReference type="Gene3D" id="1.20.930.70">
    <property type="match status" value="1"/>
</dbReference>
<keyword evidence="1" id="KW-0808">Transferase</keyword>
<dbReference type="GO" id="GO:0004318">
    <property type="term" value="F:enoyl-[acyl-carrier-protein] reductase (NADH) activity"/>
    <property type="evidence" value="ECO:0007669"/>
    <property type="project" value="InterPro"/>
</dbReference>
<dbReference type="InterPro" id="IPR013785">
    <property type="entry name" value="Aldolase_TIM"/>
</dbReference>
<feature type="domain" description="Fatty acid synthase meander beta sheet" evidence="8">
    <location>
        <begin position="1012"/>
        <end position="1158"/>
    </location>
</feature>
<feature type="compositionally biased region" description="Acidic residues" evidence="5">
    <location>
        <begin position="1734"/>
        <end position="1746"/>
    </location>
</feature>
<dbReference type="Gene3D" id="3.40.366.10">
    <property type="entry name" value="Malonyl-Coenzyme A Acyl Carrier Protein, domain 2"/>
    <property type="match status" value="1"/>
</dbReference>
<sequence>MSKHQQICLPPNFLPSPPYPNDVDKLDPTDLLEEYRRSARLGVVRVERAAVRKGDVSVLQGPQGGVSLKAYAIHNVRERDLPPLPDEIERENASLPTKTPEPVLPTLKSSPILRPKMRLDTGWDARPHPIRLHSSDNVSSTSWHSASQFHRSIRSTAARDDLLLVAPRAYCALPAPDPPPRRPPGSRLLDAVRIPKVASVVRAAQKKAATPRVVAPLDPNLERIVTPPFMRSDAGPLHARPPCVPFNSAPAQYSRWTPTRAFRTSLLLNVFKHFATVYLPTKDIHSLAASYDIEVRKAVLASYFLALAALRESKVAADLPSVPHPALLTAVAAKKASVFALFGGQGTHEVYFDELQSLYNTYKPFVSSFLATVTGRPRPTSLRARHTLSTLVPAGSAESSLLLQGTLTAEEFALLSSVTEQRATQSSIIRRPSSTRNGGANIAPGLVKTSDGTMYIDTPFSRLFGKPPIMVAGLTPSTVKGGFVSAVLNAGYHVELAGGGHYNASALRAKVAEIQAQVPPGVGITLNALYINPRQFGFQLPLWQEMRREGLPIEGFCVAAGIPSTEKAADIIAGLRDAGIRHVAFKPGSVEGIRQVVAIAAANPDFPVVLQWTGGRAGGHHSYEDFHQPVLQTYRAIRQHSNICLVGGSGFGAADDVWPYLSGEWALTYEMQPMPFDGFLFASRVMVAKEAHTSPSVKDLIVAAAGVDDANWEGTYVKPTGGILTVRSELGEPIHKVATRGVKLWKEFDDTVFKLPKEKRVTWLVERRDEVIGKLSRDFSKPWFGWKKDGSVATELGGMTYEETVLRMVRLMFVAHETRWVDVSLRNLTGDWLRRVEERFAGVNGGGGKPSILQSYNSLDDPLPFESFFKEYPTAREQLLAAEDSAFFLAISQRPGQKPVPFIPVLDASFEVWFKKKISRRSSIRTQDPQRVCILQGPMAVKHSKVKDEPIKDLLGNINSALVQRLLDVSYGGDESKVPTVDYLSAAPAALPPVVNVQRSEANSEVVYEFGSVLPETSAWLDTLAGPALSWLRALVTSTTIVQGTSYINNPISRLLAPRAGQKVVVQYQGASPASVIVYGAARSYGKHKSAFKAIEIRFMPASQLIDVTISEDRRDVSVPLTLQFEYKPSLGFAPIHETATGRNTRIKEDYWKLWYGDDAVLPEIDIRETFHGPEVTIEAGAVERFCAVVENRAESFRTVRNEQVSAPMDFAIVTGWQAIMKSIFPLKLVHLSNGFCMVDGAKPLQVGDVCKAEVTIVSVTNTDAEKVVKDVQKRKSISVAAIMSSKSPSAYLWTPRLHPYEEDKKLWLEEPIHPVFHAQLSTRATRGVTGHNWEALCAKLQSTPQRMEDATDWLAFCIGEDVTLKIPGDAGRQIVEVMLDVLYLRYLHSGGEEGEAQALGVLLKSQLTSFRTYRDIPAEFSFIDDIEEREPWADTVSESESGSDSDYTMSEPGSDYAMSEAADVEELEELVLDFCQAPQEEGISALPKRPLLQEPAATLPYLWLQHLQTFFYPSTNLLRKRVWKTEDFQAALKVGAYNLILDSGLLGKLYDVSEPGNLLETTHDDVEQSFRFHNWKASYPELICEWTPATITLEEYEARKPKPDPNYRFTEADALDLLKFISSHPRMHPWGFNPMASYFLISLDCFMFHSELWLAPCLKTLDYPVRIYVSNVRSSLNQSTEPSKTLLQSFHPKLVSVIRETSSHRTTLESIRRDIWCRADEPSVDDTSPGTGAEEEAEAEMDQDEDANKGAKRNARKREKRKKEARSEKLRRRKERREIGVVETSCPRCQHEPMANHCVREVQVFRQAYAEDLDGAALTCAPPGDRLKPRGGKEGYKPFDKYVDPRDLGIQWYHPRPDVYHRLVGFGTMP</sequence>
<dbReference type="FunFam" id="3.20.20.70:FF:000078">
    <property type="entry name" value="Fatty acid synthase beta subunit dehydratase"/>
    <property type="match status" value="1"/>
</dbReference>
<reference evidence="9" key="1">
    <citation type="submission" date="2023-03" db="EMBL/GenBank/DDBJ databases">
        <title>Massive genome expansion in bonnet fungi (Mycena s.s.) driven by repeated elements and novel gene families across ecological guilds.</title>
        <authorList>
            <consortium name="Lawrence Berkeley National Laboratory"/>
            <person name="Harder C.B."/>
            <person name="Miyauchi S."/>
            <person name="Viragh M."/>
            <person name="Kuo A."/>
            <person name="Thoen E."/>
            <person name="Andreopoulos B."/>
            <person name="Lu D."/>
            <person name="Skrede I."/>
            <person name="Drula E."/>
            <person name="Henrissat B."/>
            <person name="Morin E."/>
            <person name="Kohler A."/>
            <person name="Barry K."/>
            <person name="LaButti K."/>
            <person name="Morin E."/>
            <person name="Salamov A."/>
            <person name="Lipzen A."/>
            <person name="Mereny Z."/>
            <person name="Hegedus B."/>
            <person name="Baldrian P."/>
            <person name="Stursova M."/>
            <person name="Weitz H."/>
            <person name="Taylor A."/>
            <person name="Grigoriev I.V."/>
            <person name="Nagy L.G."/>
            <person name="Martin F."/>
            <person name="Kauserud H."/>
        </authorList>
    </citation>
    <scope>NUCLEOTIDE SEQUENCE</scope>
    <source>
        <strain evidence="9">CBHHK173m</strain>
    </source>
</reference>
<evidence type="ECO:0000256" key="4">
    <source>
        <dbReference type="ARBA" id="ARBA00023002"/>
    </source>
</evidence>
<evidence type="ECO:0000256" key="5">
    <source>
        <dbReference type="SAM" id="MobiDB-lite"/>
    </source>
</evidence>
<evidence type="ECO:0000259" key="7">
    <source>
        <dbReference type="Pfam" id="PF17828"/>
    </source>
</evidence>
<dbReference type="InterPro" id="IPR003965">
    <property type="entry name" value="Fatty_acid_synthase"/>
</dbReference>
<dbReference type="Gene3D" id="1.20.1050.120">
    <property type="match status" value="1"/>
</dbReference>
<dbReference type="EMBL" id="JARJCN010000046">
    <property type="protein sequence ID" value="KAJ7082279.1"/>
    <property type="molecule type" value="Genomic_DNA"/>
</dbReference>
<keyword evidence="3" id="KW-0521">NADP</keyword>
<feature type="domain" description="Fatty acid synthase subunit beta N-terminal" evidence="7">
    <location>
        <begin position="260"/>
        <end position="309"/>
    </location>
</feature>
<evidence type="ECO:0000256" key="2">
    <source>
        <dbReference type="ARBA" id="ARBA00022801"/>
    </source>
</evidence>
<dbReference type="FunFam" id="1.20.930.70:FF:000001">
    <property type="entry name" value="Fatty acid synthase beta subunit dehydratase"/>
    <property type="match status" value="1"/>
</dbReference>
<dbReference type="SUPFAM" id="SSF51412">
    <property type="entry name" value="Inosine monophosphate dehydrogenase (IMPDH)"/>
    <property type="match status" value="1"/>
</dbReference>
<dbReference type="GO" id="GO:0016787">
    <property type="term" value="F:hydrolase activity"/>
    <property type="evidence" value="ECO:0007669"/>
    <property type="project" value="UniProtKB-KW"/>
</dbReference>
<dbReference type="Pfam" id="PF17828">
    <property type="entry name" value="FAS_N"/>
    <property type="match status" value="1"/>
</dbReference>
<keyword evidence="10" id="KW-1185">Reference proteome</keyword>
<dbReference type="GO" id="GO:0019171">
    <property type="term" value="F:(3R)-hydroxyacyl-[acyl-carrier-protein] dehydratase activity"/>
    <property type="evidence" value="ECO:0007669"/>
    <property type="project" value="InterPro"/>
</dbReference>
<dbReference type="GO" id="GO:0005835">
    <property type="term" value="C:fatty acid synthase complex"/>
    <property type="evidence" value="ECO:0007669"/>
    <property type="project" value="InterPro"/>
</dbReference>
<dbReference type="GO" id="GO:0004312">
    <property type="term" value="F:fatty acid synthase activity"/>
    <property type="evidence" value="ECO:0007669"/>
    <property type="project" value="InterPro"/>
</dbReference>
<evidence type="ECO:0000259" key="6">
    <source>
        <dbReference type="Pfam" id="PF08354"/>
    </source>
</evidence>
<dbReference type="InterPro" id="IPR041099">
    <property type="entry name" value="FAS1_N"/>
</dbReference>
<protein>
    <submittedName>
        <fullName evidence="9">Uncharacterized protein</fullName>
    </submittedName>
</protein>
<keyword evidence="2" id="KW-0378">Hydrolase</keyword>
<feature type="compositionally biased region" description="Basic residues" evidence="5">
    <location>
        <begin position="1751"/>
        <end position="1776"/>
    </location>
</feature>
<dbReference type="InterPro" id="IPR050830">
    <property type="entry name" value="Fungal_FAS"/>
</dbReference>
<dbReference type="PANTHER" id="PTHR10982">
    <property type="entry name" value="MALONYL COA-ACYL CARRIER PROTEIN TRANSACYLASE"/>
    <property type="match status" value="1"/>
</dbReference>
<evidence type="ECO:0000256" key="3">
    <source>
        <dbReference type="ARBA" id="ARBA00022857"/>
    </source>
</evidence>
<evidence type="ECO:0000313" key="10">
    <source>
        <dbReference type="Proteomes" id="UP001222325"/>
    </source>
</evidence>
<dbReference type="Pfam" id="PF17951">
    <property type="entry name" value="FAS_meander"/>
    <property type="match status" value="1"/>
</dbReference>
<dbReference type="GO" id="GO:0006633">
    <property type="term" value="P:fatty acid biosynthetic process"/>
    <property type="evidence" value="ECO:0007669"/>
    <property type="project" value="InterPro"/>
</dbReference>
<dbReference type="Proteomes" id="UP001222325">
    <property type="component" value="Unassembled WGS sequence"/>
</dbReference>
<dbReference type="InterPro" id="IPR040883">
    <property type="entry name" value="FAS_meander"/>
</dbReference>
<dbReference type="PRINTS" id="PR01483">
    <property type="entry name" value="FASYNTHASE"/>
</dbReference>
<evidence type="ECO:0000259" key="8">
    <source>
        <dbReference type="Pfam" id="PF17951"/>
    </source>
</evidence>
<proteinExistence type="predicted"/>